<dbReference type="PROSITE" id="PS50404">
    <property type="entry name" value="GST_NTER"/>
    <property type="match status" value="1"/>
</dbReference>
<feature type="domain" description="GST N-terminal" evidence="1">
    <location>
        <begin position="43"/>
        <end position="124"/>
    </location>
</feature>
<evidence type="ECO:0000259" key="1">
    <source>
        <dbReference type="PROSITE" id="PS50404"/>
    </source>
</evidence>
<dbReference type="Gene3D" id="3.40.30.10">
    <property type="entry name" value="Glutaredoxin"/>
    <property type="match status" value="1"/>
</dbReference>
<dbReference type="SUPFAM" id="SSF52833">
    <property type="entry name" value="Thioredoxin-like"/>
    <property type="match status" value="1"/>
</dbReference>
<dbReference type="EMBL" id="JACOFT010000004">
    <property type="protein sequence ID" value="MBC3812155.1"/>
    <property type="molecule type" value="Genomic_DNA"/>
</dbReference>
<dbReference type="Proteomes" id="UP000637632">
    <property type="component" value="Unassembled WGS sequence"/>
</dbReference>
<accession>A0ABR6XHR5</accession>
<sequence length="124" mass="14328">MKLFFRLLRAILGPFMLLKERLSRPQGIVRAPEDQAKVDAACQKLALYQFATCPFCIKVRQEMRRLSLTVEFRDAQKSAQHRQALLTQGGSPKVPCLQITDDKGKVRWLYESGDIIRYLQQQFA</sequence>
<evidence type="ECO:0000313" key="3">
    <source>
        <dbReference type="Proteomes" id="UP000637632"/>
    </source>
</evidence>
<dbReference type="PANTHER" id="PTHR45288">
    <property type="entry name" value="THIOREDOXIN FAMILY PROTEIN"/>
    <property type="match status" value="1"/>
</dbReference>
<gene>
    <name evidence="2" type="ORF">H8K26_11940</name>
</gene>
<proteinExistence type="predicted"/>
<dbReference type="InterPro" id="IPR036249">
    <property type="entry name" value="Thioredoxin-like_sf"/>
</dbReference>
<dbReference type="RefSeq" id="WP_190479787.1">
    <property type="nucleotide sequence ID" value="NZ_JACOFT010000004.1"/>
</dbReference>
<protein>
    <submittedName>
        <fullName evidence="2">Glutathione S-transferase N-terminal domain-containing protein</fullName>
    </submittedName>
</protein>
<dbReference type="PANTHER" id="PTHR45288:SF2">
    <property type="entry name" value="THIOREDOXIN FAMILY PROTEIN"/>
    <property type="match status" value="1"/>
</dbReference>
<name>A0ABR6XHR5_9BURK</name>
<comment type="caution">
    <text evidence="2">The sequence shown here is derived from an EMBL/GenBank/DDBJ whole genome shotgun (WGS) entry which is preliminary data.</text>
</comment>
<reference evidence="2 3" key="1">
    <citation type="submission" date="2020-08" db="EMBL/GenBank/DDBJ databases">
        <title>Novel species isolated from subtropical streams in China.</title>
        <authorList>
            <person name="Lu H."/>
        </authorList>
    </citation>
    <scope>NUCLEOTIDE SEQUENCE [LARGE SCALE GENOMIC DNA]</scope>
    <source>
        <strain evidence="2 3">CCTCC AB 2015119</strain>
    </source>
</reference>
<dbReference type="PROSITE" id="PS51354">
    <property type="entry name" value="GLUTAREDOXIN_2"/>
    <property type="match status" value="1"/>
</dbReference>
<evidence type="ECO:0000313" key="2">
    <source>
        <dbReference type="EMBL" id="MBC3812155.1"/>
    </source>
</evidence>
<dbReference type="Pfam" id="PF13417">
    <property type="entry name" value="GST_N_3"/>
    <property type="match status" value="1"/>
</dbReference>
<dbReference type="InterPro" id="IPR004045">
    <property type="entry name" value="Glutathione_S-Trfase_N"/>
</dbReference>
<keyword evidence="3" id="KW-1185">Reference proteome</keyword>
<organism evidence="2 3">
    <name type="scientific">Undibacterium aquatile</name>
    <dbReference type="NCBI Taxonomy" id="1537398"/>
    <lineage>
        <taxon>Bacteria</taxon>
        <taxon>Pseudomonadati</taxon>
        <taxon>Pseudomonadota</taxon>
        <taxon>Betaproteobacteria</taxon>
        <taxon>Burkholderiales</taxon>
        <taxon>Oxalobacteraceae</taxon>
        <taxon>Undibacterium</taxon>
    </lineage>
</organism>